<name>A0A1M6VE66_9ACTN</name>
<dbReference type="PANTHER" id="PTHR30518">
    <property type="entry name" value="ENDOLYTIC MUREIN TRANSGLYCOSYLASE"/>
    <property type="match status" value="1"/>
</dbReference>
<feature type="compositionally biased region" description="Low complexity" evidence="8">
    <location>
        <begin position="368"/>
        <end position="379"/>
    </location>
</feature>
<proteinExistence type="inferred from homology"/>
<comment type="similarity">
    <text evidence="7">Belongs to the transglycosylase MltG family.</text>
</comment>
<comment type="function">
    <text evidence="7">Functions as a peptidoglycan terminase that cleaves nascent peptidoglycan strands endolytically to terminate their elongation.</text>
</comment>
<protein>
    <recommendedName>
        <fullName evidence="7">Endolytic murein transglycosylase</fullName>
        <ecNumber evidence="7">4.2.2.29</ecNumber>
    </recommendedName>
    <alternativeName>
        <fullName evidence="7">Peptidoglycan lytic transglycosylase</fullName>
    </alternativeName>
    <alternativeName>
        <fullName evidence="7">Peptidoglycan polymerization terminase</fullName>
    </alternativeName>
</protein>
<dbReference type="EMBL" id="FQZK01000034">
    <property type="protein sequence ID" value="SHK79738.1"/>
    <property type="molecule type" value="Genomic_DNA"/>
</dbReference>
<feature type="compositionally biased region" description="Basic and acidic residues" evidence="8">
    <location>
        <begin position="1"/>
        <end position="25"/>
    </location>
</feature>
<dbReference type="RefSeq" id="WP_218619603.1">
    <property type="nucleotide sequence ID" value="NZ_FQZK01000034.1"/>
</dbReference>
<comment type="subcellular location">
    <subcellularLocation>
        <location evidence="7">Cell membrane</location>
        <topology evidence="7">Single-pass membrane protein</topology>
    </subcellularLocation>
</comment>
<keyword evidence="1 7" id="KW-1003">Cell membrane</keyword>
<feature type="compositionally biased region" description="Acidic residues" evidence="8">
    <location>
        <begin position="502"/>
        <end position="519"/>
    </location>
</feature>
<keyword evidence="3 7" id="KW-1133">Transmembrane helix</keyword>
<keyword evidence="5 7" id="KW-0456">Lyase</keyword>
<dbReference type="Proteomes" id="UP000184452">
    <property type="component" value="Unassembled WGS sequence"/>
</dbReference>
<reference evidence="9 10" key="1">
    <citation type="submission" date="2016-11" db="EMBL/GenBank/DDBJ databases">
        <authorList>
            <person name="Jaros S."/>
            <person name="Januszkiewicz K."/>
            <person name="Wedrychowicz H."/>
        </authorList>
    </citation>
    <scope>NUCLEOTIDE SEQUENCE [LARGE SCALE GENOMIC DNA]</scope>
    <source>
        <strain evidence="9 10">CGMCC 4.5723</strain>
    </source>
</reference>
<feature type="region of interest" description="Disordered" evidence="8">
    <location>
        <begin position="1"/>
        <end position="558"/>
    </location>
</feature>
<feature type="compositionally biased region" description="Low complexity" evidence="8">
    <location>
        <begin position="93"/>
        <end position="110"/>
    </location>
</feature>
<feature type="compositionally biased region" description="Basic residues" evidence="8">
    <location>
        <begin position="533"/>
        <end position="544"/>
    </location>
</feature>
<feature type="compositionally biased region" description="Low complexity" evidence="8">
    <location>
        <begin position="139"/>
        <end position="155"/>
    </location>
</feature>
<dbReference type="InterPro" id="IPR003770">
    <property type="entry name" value="MLTG-like"/>
</dbReference>
<accession>A0A1M6VE66</accession>
<dbReference type="NCBIfam" id="TIGR00247">
    <property type="entry name" value="endolytic transglycosylase MltG"/>
    <property type="match status" value="1"/>
</dbReference>
<keyword evidence="10" id="KW-1185">Reference proteome</keyword>
<dbReference type="GO" id="GO:0008932">
    <property type="term" value="F:lytic endotransglycosylase activity"/>
    <property type="evidence" value="ECO:0007669"/>
    <property type="project" value="UniProtKB-UniRule"/>
</dbReference>
<feature type="compositionally biased region" description="Low complexity" evidence="8">
    <location>
        <begin position="391"/>
        <end position="408"/>
    </location>
</feature>
<organism evidence="9 10">
    <name type="scientific">Nocardiopsis flavescens</name>
    <dbReference type="NCBI Taxonomy" id="758803"/>
    <lineage>
        <taxon>Bacteria</taxon>
        <taxon>Bacillati</taxon>
        <taxon>Actinomycetota</taxon>
        <taxon>Actinomycetes</taxon>
        <taxon>Streptosporangiales</taxon>
        <taxon>Nocardiopsidaceae</taxon>
        <taxon>Nocardiopsis</taxon>
    </lineage>
</organism>
<dbReference type="STRING" id="758803.SAMN05421803_1348"/>
<gene>
    <name evidence="7" type="primary">mltG</name>
    <name evidence="9" type="ORF">SAMN05421803_1348</name>
</gene>
<evidence type="ECO:0000313" key="9">
    <source>
        <dbReference type="EMBL" id="SHK79738.1"/>
    </source>
</evidence>
<dbReference type="GO" id="GO:0071555">
    <property type="term" value="P:cell wall organization"/>
    <property type="evidence" value="ECO:0007669"/>
    <property type="project" value="UniProtKB-KW"/>
</dbReference>
<evidence type="ECO:0000256" key="1">
    <source>
        <dbReference type="ARBA" id="ARBA00022475"/>
    </source>
</evidence>
<feature type="compositionally biased region" description="Acidic residues" evidence="8">
    <location>
        <begin position="445"/>
        <end position="466"/>
    </location>
</feature>
<evidence type="ECO:0000313" key="10">
    <source>
        <dbReference type="Proteomes" id="UP000184452"/>
    </source>
</evidence>
<keyword evidence="4 7" id="KW-0472">Membrane</keyword>
<evidence type="ECO:0000256" key="2">
    <source>
        <dbReference type="ARBA" id="ARBA00022692"/>
    </source>
</evidence>
<feature type="transmembrane region" description="Helical" evidence="7">
    <location>
        <begin position="565"/>
        <end position="584"/>
    </location>
</feature>
<keyword evidence="6 7" id="KW-0961">Cell wall biogenesis/degradation</keyword>
<evidence type="ECO:0000256" key="3">
    <source>
        <dbReference type="ARBA" id="ARBA00022989"/>
    </source>
</evidence>
<feature type="site" description="Important for catalytic activity" evidence="7">
    <location>
        <position position="784"/>
    </location>
</feature>
<evidence type="ECO:0000256" key="5">
    <source>
        <dbReference type="ARBA" id="ARBA00023239"/>
    </source>
</evidence>
<dbReference type="PANTHER" id="PTHR30518:SF2">
    <property type="entry name" value="ENDOLYTIC MUREIN TRANSGLYCOSYLASE"/>
    <property type="match status" value="1"/>
</dbReference>
<feature type="compositionally biased region" description="Basic residues" evidence="8">
    <location>
        <begin position="470"/>
        <end position="489"/>
    </location>
</feature>
<evidence type="ECO:0000256" key="7">
    <source>
        <dbReference type="HAMAP-Rule" id="MF_02065"/>
    </source>
</evidence>
<dbReference type="GO" id="GO:0005886">
    <property type="term" value="C:plasma membrane"/>
    <property type="evidence" value="ECO:0007669"/>
    <property type="project" value="UniProtKB-SubCell"/>
</dbReference>
<dbReference type="EC" id="4.2.2.29" evidence="7"/>
<dbReference type="HAMAP" id="MF_02065">
    <property type="entry name" value="MltG"/>
    <property type="match status" value="1"/>
</dbReference>
<comment type="catalytic activity">
    <reaction evidence="7">
        <text>a peptidoglycan chain = a peptidoglycan chain with N-acetyl-1,6-anhydromuramyl-[peptide] at the reducing end + a peptidoglycan chain with N-acetylglucosamine at the non-reducing end.</text>
        <dbReference type="EC" id="4.2.2.29"/>
    </reaction>
</comment>
<feature type="compositionally biased region" description="Basic and acidic residues" evidence="8">
    <location>
        <begin position="337"/>
        <end position="348"/>
    </location>
</feature>
<feature type="compositionally biased region" description="Polar residues" evidence="8">
    <location>
        <begin position="349"/>
        <end position="360"/>
    </location>
</feature>
<keyword evidence="2 7" id="KW-0812">Transmembrane</keyword>
<sequence length="908" mass="97499">MNDRDDYSDNPYRGRADRDGGHDYDPLDGPPARGRRSRAEGSPWAEPEEPGSRHTGPSTGEFRTPRYAPRPDQEYDPLTPRRPARGQEPPAAPQRRGGAADALRGGRAARSGGGRGGRPRENGPGDAGPPPADDSTQDALAALAGLGSPAPSPAGEEPPRRARRERPEPEQAPPAPADEEPRAARRGRRSAEEETPRRGRANAEEEPPRRGRGRKRGRRDEEPGFLDGLPEDTGAFDAVAFPGVNSSADTGAFAALTDEDLRSRGARGGDAPDSGSFDSTPRRGRRHRGGAAEEAPEPVEESRRSGRRRRGPAEEAPSDTGAFEADAPPRGRRARRDRAPGADPRDTGSYETGSYDTGSYDTAAFDTGPRGAGPRSSGGHDTGSYDTGSYDTGAFPDGGDTADGGAPDAAEEEQPRSRRSRRSRAADEPAQAPRSRRRRGAAPDEVPEEEAEPAEAEFSAEDEDDEPAGRRGRGRGRRAGTRRGGRQRGRREEESAPAADEPAAEESGDDGYDDYEEPALSDIAEAYGGGRDSRRKAKELKRARLAQQQRTPEGRRAKRRGKGMTIFLVLVLIAVIGGGGFFVMRTYVFPPDFDGEGSGDVVYVIQDSQSGASVGQGLADLGVVASPRAFTNALEDLSAEELGQGLVPGSYSLALGMSADNAVRALLDPANRLGGRVTINEGRRNEQVLEQLSEETGVPYEELEEAHSRPDELGLPDYAEGEAAGYLFPSTYMFDPDTDAETMLKTMVQQFHATAEELELESRAEALGLTPDEVMAIASIVQAESGNTDDMPKVSRVVYNRLDIDMNLRMDSTCFYAIGEYGIALNNEQLARCQADTSGFDTYHKSGLPPGPFVAPGEDAIEAALSPAEGDWLFFVATDPENGVTEFTASETEFEQLKQEFMDNWSGG</sequence>
<evidence type="ECO:0000256" key="8">
    <source>
        <dbReference type="SAM" id="MobiDB-lite"/>
    </source>
</evidence>
<dbReference type="Pfam" id="PF02618">
    <property type="entry name" value="YceG"/>
    <property type="match status" value="1"/>
</dbReference>
<evidence type="ECO:0000256" key="4">
    <source>
        <dbReference type="ARBA" id="ARBA00023136"/>
    </source>
</evidence>
<feature type="compositionally biased region" description="Basic and acidic residues" evidence="8">
    <location>
        <begin position="179"/>
        <end position="209"/>
    </location>
</feature>
<evidence type="ECO:0000256" key="6">
    <source>
        <dbReference type="ARBA" id="ARBA00023316"/>
    </source>
</evidence>
<feature type="compositionally biased region" description="Basic and acidic residues" evidence="8">
    <location>
        <begin position="157"/>
        <end position="169"/>
    </location>
</feature>
<dbReference type="GO" id="GO:0009252">
    <property type="term" value="P:peptidoglycan biosynthetic process"/>
    <property type="evidence" value="ECO:0007669"/>
    <property type="project" value="UniProtKB-UniRule"/>
</dbReference>
<dbReference type="AlphaFoldDB" id="A0A1M6VE66"/>